<protein>
    <submittedName>
        <fullName evidence="1">Uncharacterized protein</fullName>
    </submittedName>
</protein>
<comment type="caution">
    <text evidence="1">The sequence shown here is derived from an EMBL/GenBank/DDBJ whole genome shotgun (WGS) entry which is preliminary data.</text>
</comment>
<organism evidence="1 2">
    <name type="scientific">Rhodosorus marinus</name>
    <dbReference type="NCBI Taxonomy" id="101924"/>
    <lineage>
        <taxon>Eukaryota</taxon>
        <taxon>Rhodophyta</taxon>
        <taxon>Stylonematophyceae</taxon>
        <taxon>Stylonematales</taxon>
        <taxon>Stylonemataceae</taxon>
        <taxon>Rhodosorus</taxon>
    </lineage>
</organism>
<evidence type="ECO:0000313" key="2">
    <source>
        <dbReference type="Proteomes" id="UP001157974"/>
    </source>
</evidence>
<dbReference type="AlphaFoldDB" id="A0AAV8UKZ4"/>
<dbReference type="Proteomes" id="UP001157974">
    <property type="component" value="Unassembled WGS sequence"/>
</dbReference>
<dbReference type="EMBL" id="JAMWBK010000007">
    <property type="protein sequence ID" value="KAJ8903229.1"/>
    <property type="molecule type" value="Genomic_DNA"/>
</dbReference>
<gene>
    <name evidence="1" type="ORF">NDN08_004339</name>
</gene>
<accession>A0AAV8UKZ4</accession>
<keyword evidence="2" id="KW-1185">Reference proteome</keyword>
<reference evidence="1 2" key="1">
    <citation type="journal article" date="2023" name="Nat. Commun.">
        <title>Origin of minicircular mitochondrial genomes in red algae.</title>
        <authorList>
            <person name="Lee Y."/>
            <person name="Cho C.H."/>
            <person name="Lee Y.M."/>
            <person name="Park S.I."/>
            <person name="Yang J.H."/>
            <person name="West J.A."/>
            <person name="Bhattacharya D."/>
            <person name="Yoon H.S."/>
        </authorList>
    </citation>
    <scope>NUCLEOTIDE SEQUENCE [LARGE SCALE GENOMIC DNA]</scope>
    <source>
        <strain evidence="1 2">CCMP1338</strain>
        <tissue evidence="1">Whole cell</tissue>
    </source>
</reference>
<name>A0AAV8UKZ4_9RHOD</name>
<evidence type="ECO:0000313" key="1">
    <source>
        <dbReference type="EMBL" id="KAJ8903229.1"/>
    </source>
</evidence>
<proteinExistence type="predicted"/>
<sequence>MEEERYSRREKFRDEVSKGFHLLKRYAKAWENVSTSGRRGCVEASNAVLVLRELADGFRNEEGPGGSTAINAERMGSEALDELEASKRTMERLLGGMKLVLESMRRVADSAMMSGAAQLPVFATLPAMSWEEMAGEVLLMHLRDYNTKINIINSFLREDFQDRKSLSIMTSMWLTQPNVHARRCQMIFFSFEAEVEAAEELSASTDDTVSSSAPSGRSEAVRFLLQGKT</sequence>